<proteinExistence type="predicted"/>
<name>A0A164FXM4_9CRUS</name>
<reference evidence="2 3" key="1">
    <citation type="submission" date="2016-03" db="EMBL/GenBank/DDBJ databases">
        <title>EvidentialGene: Evidence-directed Construction of Genes on Genomes.</title>
        <authorList>
            <person name="Gilbert D.G."/>
            <person name="Choi J.-H."/>
            <person name="Mockaitis K."/>
            <person name="Colbourne J."/>
            <person name="Pfrender M."/>
        </authorList>
    </citation>
    <scope>NUCLEOTIDE SEQUENCE [LARGE SCALE GENOMIC DNA]</scope>
    <source>
        <strain evidence="2 3">Xinb3</strain>
        <tissue evidence="2">Complete organism</tissue>
    </source>
</reference>
<feature type="compositionally biased region" description="Basic and acidic residues" evidence="1">
    <location>
        <begin position="42"/>
        <end position="64"/>
    </location>
</feature>
<evidence type="ECO:0000313" key="2">
    <source>
        <dbReference type="EMBL" id="KZR98275.1"/>
    </source>
</evidence>
<sequence>KIRGVTRKNRGVTQQTAVKPRKPRCDRFPKIDKPNRTGLPFLKKEPRGSAKIVPDRRGAEPYSI</sequence>
<comment type="caution">
    <text evidence="2">The sequence shown here is derived from an EMBL/GenBank/DDBJ whole genome shotgun (WGS) entry which is preliminary data.</text>
</comment>
<keyword evidence="3" id="KW-1185">Reference proteome</keyword>
<dbReference type="Proteomes" id="UP000076858">
    <property type="component" value="Unassembled WGS sequence"/>
</dbReference>
<protein>
    <submittedName>
        <fullName evidence="2">Uncharacterized protein</fullName>
    </submittedName>
</protein>
<feature type="non-terminal residue" evidence="2">
    <location>
        <position position="1"/>
    </location>
</feature>
<dbReference type="EMBL" id="LRGB01017668">
    <property type="protein sequence ID" value="KZR98275.1"/>
    <property type="molecule type" value="Genomic_DNA"/>
</dbReference>
<dbReference type="AlphaFoldDB" id="A0A164FXM4"/>
<feature type="compositionally biased region" description="Basic residues" evidence="1">
    <location>
        <begin position="1"/>
        <end position="10"/>
    </location>
</feature>
<evidence type="ECO:0000313" key="3">
    <source>
        <dbReference type="Proteomes" id="UP000076858"/>
    </source>
</evidence>
<feature type="compositionally biased region" description="Basic and acidic residues" evidence="1">
    <location>
        <begin position="23"/>
        <end position="35"/>
    </location>
</feature>
<evidence type="ECO:0000256" key="1">
    <source>
        <dbReference type="SAM" id="MobiDB-lite"/>
    </source>
</evidence>
<accession>A0A164FXM4</accession>
<feature type="region of interest" description="Disordered" evidence="1">
    <location>
        <begin position="1"/>
        <end position="64"/>
    </location>
</feature>
<organism evidence="2 3">
    <name type="scientific">Daphnia magna</name>
    <dbReference type="NCBI Taxonomy" id="35525"/>
    <lineage>
        <taxon>Eukaryota</taxon>
        <taxon>Metazoa</taxon>
        <taxon>Ecdysozoa</taxon>
        <taxon>Arthropoda</taxon>
        <taxon>Crustacea</taxon>
        <taxon>Branchiopoda</taxon>
        <taxon>Diplostraca</taxon>
        <taxon>Cladocera</taxon>
        <taxon>Anomopoda</taxon>
        <taxon>Daphniidae</taxon>
        <taxon>Daphnia</taxon>
    </lineage>
</organism>
<gene>
    <name evidence="2" type="ORF">APZ42_006377</name>
</gene>